<keyword evidence="3" id="KW-0547">Nucleotide-binding</keyword>
<dbReference type="InterPro" id="IPR003594">
    <property type="entry name" value="HATPase_dom"/>
</dbReference>
<dbReference type="EMBL" id="JBFAUK010000006">
    <property type="protein sequence ID" value="MEV5506845.1"/>
    <property type="molecule type" value="Genomic_DNA"/>
</dbReference>
<keyword evidence="4" id="KW-1185">Reference proteome</keyword>
<keyword evidence="3" id="KW-0067">ATP-binding</keyword>
<accession>A0ABV3JYZ0</accession>
<sequence>MGTAVAAATSTIREEAAQSHYELTAPANRRTPLLARRFVAGALEATGHLGLSDDACVCVSDVVTNVVQHAGVRSLRIELTAHTNGVVVAVCDDNIRRLPWPRQARDDEESGRGLALVQEIAHASGVSGIWDELQLMGKRVWFELREEREGWVEGATE</sequence>
<gene>
    <name evidence="3" type="ORF">AB0L16_10245</name>
</gene>
<dbReference type="GO" id="GO:0005524">
    <property type="term" value="F:ATP binding"/>
    <property type="evidence" value="ECO:0007669"/>
    <property type="project" value="UniProtKB-KW"/>
</dbReference>
<feature type="domain" description="Histidine kinase/HSP90-like ATPase" evidence="2">
    <location>
        <begin position="35"/>
        <end position="122"/>
    </location>
</feature>
<dbReference type="InterPro" id="IPR050267">
    <property type="entry name" value="Anti-sigma-factor_SerPK"/>
</dbReference>
<dbReference type="PANTHER" id="PTHR35526:SF3">
    <property type="entry name" value="ANTI-SIGMA-F FACTOR RSBW"/>
    <property type="match status" value="1"/>
</dbReference>
<dbReference type="RefSeq" id="WP_153068676.1">
    <property type="nucleotide sequence ID" value="NZ_JBFAUK010000006.1"/>
</dbReference>
<dbReference type="PANTHER" id="PTHR35526">
    <property type="entry name" value="ANTI-SIGMA-F FACTOR RSBW-RELATED"/>
    <property type="match status" value="1"/>
</dbReference>
<dbReference type="CDD" id="cd16936">
    <property type="entry name" value="HATPase_RsbW-like"/>
    <property type="match status" value="1"/>
</dbReference>
<evidence type="ECO:0000313" key="4">
    <source>
        <dbReference type="Proteomes" id="UP001552594"/>
    </source>
</evidence>
<dbReference type="Proteomes" id="UP001552594">
    <property type="component" value="Unassembled WGS sequence"/>
</dbReference>
<dbReference type="Gene3D" id="3.30.565.10">
    <property type="entry name" value="Histidine kinase-like ATPase, C-terminal domain"/>
    <property type="match status" value="1"/>
</dbReference>
<keyword evidence="1" id="KW-0418">Kinase</keyword>
<keyword evidence="1" id="KW-0723">Serine/threonine-protein kinase</keyword>
<comment type="caution">
    <text evidence="3">The sequence shown here is derived from an EMBL/GenBank/DDBJ whole genome shotgun (WGS) entry which is preliminary data.</text>
</comment>
<dbReference type="InterPro" id="IPR036890">
    <property type="entry name" value="HATPase_C_sf"/>
</dbReference>
<evidence type="ECO:0000259" key="2">
    <source>
        <dbReference type="Pfam" id="PF13581"/>
    </source>
</evidence>
<dbReference type="SUPFAM" id="SSF55874">
    <property type="entry name" value="ATPase domain of HSP90 chaperone/DNA topoisomerase II/histidine kinase"/>
    <property type="match status" value="1"/>
</dbReference>
<organism evidence="3 4">
    <name type="scientific">Streptomyces orinoci</name>
    <name type="common">Streptoverticillium orinoci</name>
    <dbReference type="NCBI Taxonomy" id="67339"/>
    <lineage>
        <taxon>Bacteria</taxon>
        <taxon>Bacillati</taxon>
        <taxon>Actinomycetota</taxon>
        <taxon>Actinomycetes</taxon>
        <taxon>Kitasatosporales</taxon>
        <taxon>Streptomycetaceae</taxon>
        <taxon>Streptomyces</taxon>
    </lineage>
</organism>
<keyword evidence="1" id="KW-0808">Transferase</keyword>
<proteinExistence type="predicted"/>
<evidence type="ECO:0000313" key="3">
    <source>
        <dbReference type="EMBL" id="MEV5506845.1"/>
    </source>
</evidence>
<evidence type="ECO:0000256" key="1">
    <source>
        <dbReference type="ARBA" id="ARBA00022527"/>
    </source>
</evidence>
<protein>
    <submittedName>
        <fullName evidence="3">ATP-binding protein</fullName>
    </submittedName>
</protein>
<dbReference type="Pfam" id="PF13581">
    <property type="entry name" value="HATPase_c_2"/>
    <property type="match status" value="1"/>
</dbReference>
<reference evidence="3 4" key="1">
    <citation type="submission" date="2024-06" db="EMBL/GenBank/DDBJ databases">
        <title>The Natural Products Discovery Center: Release of the First 8490 Sequenced Strains for Exploring Actinobacteria Biosynthetic Diversity.</title>
        <authorList>
            <person name="Kalkreuter E."/>
            <person name="Kautsar S.A."/>
            <person name="Yang D."/>
            <person name="Bader C.D."/>
            <person name="Teijaro C.N."/>
            <person name="Fluegel L."/>
            <person name="Davis C.M."/>
            <person name="Simpson J.R."/>
            <person name="Lauterbach L."/>
            <person name="Steele A.D."/>
            <person name="Gui C."/>
            <person name="Meng S."/>
            <person name="Li G."/>
            <person name="Viehrig K."/>
            <person name="Ye F."/>
            <person name="Su P."/>
            <person name="Kiefer A.F."/>
            <person name="Nichols A."/>
            <person name="Cepeda A.J."/>
            <person name="Yan W."/>
            <person name="Fan B."/>
            <person name="Jiang Y."/>
            <person name="Adhikari A."/>
            <person name="Zheng C.-J."/>
            <person name="Schuster L."/>
            <person name="Cowan T.M."/>
            <person name="Smanski M.J."/>
            <person name="Chevrette M.G."/>
            <person name="De Carvalho L.P.S."/>
            <person name="Shen B."/>
        </authorList>
    </citation>
    <scope>NUCLEOTIDE SEQUENCE [LARGE SCALE GENOMIC DNA]</scope>
    <source>
        <strain evidence="3 4">NPDC052347</strain>
    </source>
</reference>
<name>A0ABV3JYZ0_STRON</name>